<proteinExistence type="predicted"/>
<keyword evidence="2" id="KW-1185">Reference proteome</keyword>
<evidence type="ECO:0000313" key="1">
    <source>
        <dbReference type="EMBL" id="TDG78632.1"/>
    </source>
</evidence>
<accession>A0A4R5NPQ7</accession>
<dbReference type="EMBL" id="PUFO01000034">
    <property type="protein sequence ID" value="TDG78632.1"/>
    <property type="molecule type" value="Genomic_DNA"/>
</dbReference>
<dbReference type="OrthoDB" id="2313502at2"/>
<reference evidence="1 2" key="1">
    <citation type="journal article" date="2019" name="Appl. Microbiol. Biotechnol.">
        <title>Uncovering carbohydrate metabolism through a genotype-phenotype association study of 56 lactic acid bacteria genomes.</title>
        <authorList>
            <person name="Buron-Moles G."/>
            <person name="Chailyan A."/>
            <person name="Dolejs I."/>
            <person name="Forster J."/>
            <person name="Miks M.H."/>
        </authorList>
    </citation>
    <scope>NUCLEOTIDE SEQUENCE [LARGE SCALE GENOMIC DNA]</scope>
    <source>
        <strain evidence="1 2">ATCC 49373</strain>
    </source>
</reference>
<dbReference type="AlphaFoldDB" id="A0A4R5NPQ7"/>
<evidence type="ECO:0000313" key="2">
    <source>
        <dbReference type="Proteomes" id="UP000294854"/>
    </source>
</evidence>
<dbReference type="RefSeq" id="WP_010618984.1">
    <property type="nucleotide sequence ID" value="NZ_CP042371.1"/>
</dbReference>
<gene>
    <name evidence="1" type="ORF">C5L31_001658</name>
</gene>
<name>A0A4R5NPQ7_9LACO</name>
<organism evidence="1 2">
    <name type="scientific">Secundilactobacillus malefermentans</name>
    <dbReference type="NCBI Taxonomy" id="176292"/>
    <lineage>
        <taxon>Bacteria</taxon>
        <taxon>Bacillati</taxon>
        <taxon>Bacillota</taxon>
        <taxon>Bacilli</taxon>
        <taxon>Lactobacillales</taxon>
        <taxon>Lactobacillaceae</taxon>
        <taxon>Secundilactobacillus</taxon>
    </lineage>
</organism>
<protein>
    <submittedName>
        <fullName evidence="1">Uncharacterized protein</fullName>
    </submittedName>
</protein>
<comment type="caution">
    <text evidence="1">The sequence shown here is derived from an EMBL/GenBank/DDBJ whole genome shotgun (WGS) entry which is preliminary data.</text>
</comment>
<sequence>MAIKVNREQLDVVKQNMMEANQRSHFIIFESVENQTSEALRLITDYDSFQTIKEQHHDEASMAIAQDIVPITDTLAKWALAENAAANNPTDSGVLKDLEKCTNDVLKENKLAENQA</sequence>
<dbReference type="Proteomes" id="UP000294854">
    <property type="component" value="Unassembled WGS sequence"/>
</dbReference>
<dbReference type="STRING" id="1122149.FD44_GL000675"/>